<evidence type="ECO:0000313" key="3">
    <source>
        <dbReference type="Proteomes" id="UP001303160"/>
    </source>
</evidence>
<reference evidence="2" key="1">
    <citation type="journal article" date="2023" name="Mol. Phylogenet. Evol.">
        <title>Genome-scale phylogeny and comparative genomics of the fungal order Sordariales.</title>
        <authorList>
            <person name="Hensen N."/>
            <person name="Bonometti L."/>
            <person name="Westerberg I."/>
            <person name="Brannstrom I.O."/>
            <person name="Guillou S."/>
            <person name="Cros-Aarteil S."/>
            <person name="Calhoun S."/>
            <person name="Haridas S."/>
            <person name="Kuo A."/>
            <person name="Mondo S."/>
            <person name="Pangilinan J."/>
            <person name="Riley R."/>
            <person name="LaButti K."/>
            <person name="Andreopoulos B."/>
            <person name="Lipzen A."/>
            <person name="Chen C."/>
            <person name="Yan M."/>
            <person name="Daum C."/>
            <person name="Ng V."/>
            <person name="Clum A."/>
            <person name="Steindorff A."/>
            <person name="Ohm R.A."/>
            <person name="Martin F."/>
            <person name="Silar P."/>
            <person name="Natvig D.O."/>
            <person name="Lalanne C."/>
            <person name="Gautier V."/>
            <person name="Ament-Velasquez S.L."/>
            <person name="Kruys A."/>
            <person name="Hutchinson M.I."/>
            <person name="Powell A.J."/>
            <person name="Barry K."/>
            <person name="Miller A.N."/>
            <person name="Grigoriev I.V."/>
            <person name="Debuchy R."/>
            <person name="Gladieux P."/>
            <person name="Hiltunen Thoren M."/>
            <person name="Johannesson H."/>
        </authorList>
    </citation>
    <scope>NUCLEOTIDE SEQUENCE</scope>
    <source>
        <strain evidence="2">CBS 315.58</strain>
    </source>
</reference>
<dbReference type="Proteomes" id="UP001303160">
    <property type="component" value="Unassembled WGS sequence"/>
</dbReference>
<evidence type="ECO:0000313" key="2">
    <source>
        <dbReference type="EMBL" id="KAK4199704.1"/>
    </source>
</evidence>
<gene>
    <name evidence="2" type="ORF">QBC40DRAFT_297244</name>
</gene>
<organism evidence="2 3">
    <name type="scientific">Triangularia verruculosa</name>
    <dbReference type="NCBI Taxonomy" id="2587418"/>
    <lineage>
        <taxon>Eukaryota</taxon>
        <taxon>Fungi</taxon>
        <taxon>Dikarya</taxon>
        <taxon>Ascomycota</taxon>
        <taxon>Pezizomycotina</taxon>
        <taxon>Sordariomycetes</taxon>
        <taxon>Sordariomycetidae</taxon>
        <taxon>Sordariales</taxon>
        <taxon>Podosporaceae</taxon>
        <taxon>Triangularia</taxon>
    </lineage>
</organism>
<evidence type="ECO:0000256" key="1">
    <source>
        <dbReference type="SAM" id="MobiDB-lite"/>
    </source>
</evidence>
<keyword evidence="3" id="KW-1185">Reference proteome</keyword>
<comment type="caution">
    <text evidence="2">The sequence shown here is derived from an EMBL/GenBank/DDBJ whole genome shotgun (WGS) entry which is preliminary data.</text>
</comment>
<reference evidence="2" key="2">
    <citation type="submission" date="2023-05" db="EMBL/GenBank/DDBJ databases">
        <authorList>
            <consortium name="Lawrence Berkeley National Laboratory"/>
            <person name="Steindorff A."/>
            <person name="Hensen N."/>
            <person name="Bonometti L."/>
            <person name="Westerberg I."/>
            <person name="Brannstrom I.O."/>
            <person name="Guillou S."/>
            <person name="Cros-Aarteil S."/>
            <person name="Calhoun S."/>
            <person name="Haridas S."/>
            <person name="Kuo A."/>
            <person name="Mondo S."/>
            <person name="Pangilinan J."/>
            <person name="Riley R."/>
            <person name="Labutti K."/>
            <person name="Andreopoulos B."/>
            <person name="Lipzen A."/>
            <person name="Chen C."/>
            <person name="Yanf M."/>
            <person name="Daum C."/>
            <person name="Ng V."/>
            <person name="Clum A."/>
            <person name="Ohm R."/>
            <person name="Martin F."/>
            <person name="Silar P."/>
            <person name="Natvig D."/>
            <person name="Lalanne C."/>
            <person name="Gautier V."/>
            <person name="Ament-Velasquez S.L."/>
            <person name="Kruys A."/>
            <person name="Hutchinson M.I."/>
            <person name="Powell A.J."/>
            <person name="Barry K."/>
            <person name="Miller A.N."/>
            <person name="Grigoriev I.V."/>
            <person name="Debuchy R."/>
            <person name="Gladieux P."/>
            <person name="Thoren M.H."/>
            <person name="Johannesson H."/>
        </authorList>
    </citation>
    <scope>NUCLEOTIDE SEQUENCE</scope>
    <source>
        <strain evidence="2">CBS 315.58</strain>
    </source>
</reference>
<proteinExistence type="predicted"/>
<feature type="region of interest" description="Disordered" evidence="1">
    <location>
        <begin position="1"/>
        <end position="23"/>
    </location>
</feature>
<dbReference type="AlphaFoldDB" id="A0AAN7AUK8"/>
<feature type="compositionally biased region" description="Polar residues" evidence="1">
    <location>
        <begin position="1"/>
        <end position="19"/>
    </location>
</feature>
<dbReference type="EMBL" id="MU863928">
    <property type="protein sequence ID" value="KAK4199704.1"/>
    <property type="molecule type" value="Genomic_DNA"/>
</dbReference>
<name>A0AAN7AUK8_9PEZI</name>
<sequence>MSITSSQAPVCQTVTQPSDTTDHGLFPGVRCPTSSNIMSDGQNALALHCGTVYLGQLVSISRFVDTHITPLEFRANCRPDFAEANTICPPDSLVARNETRNSGACHGPIHIAGTAQHLPVMPPMLIADQLQ</sequence>
<accession>A0AAN7AUK8</accession>
<protein>
    <submittedName>
        <fullName evidence="2">Uncharacterized protein</fullName>
    </submittedName>
</protein>